<organism evidence="1">
    <name type="scientific">Sesamum calycinum</name>
    <dbReference type="NCBI Taxonomy" id="2727403"/>
    <lineage>
        <taxon>Eukaryota</taxon>
        <taxon>Viridiplantae</taxon>
        <taxon>Streptophyta</taxon>
        <taxon>Embryophyta</taxon>
        <taxon>Tracheophyta</taxon>
        <taxon>Spermatophyta</taxon>
        <taxon>Magnoliopsida</taxon>
        <taxon>eudicotyledons</taxon>
        <taxon>Gunneridae</taxon>
        <taxon>Pentapetalae</taxon>
        <taxon>asterids</taxon>
        <taxon>lamiids</taxon>
        <taxon>Lamiales</taxon>
        <taxon>Pedaliaceae</taxon>
        <taxon>Sesamum</taxon>
    </lineage>
</organism>
<evidence type="ECO:0000313" key="1">
    <source>
        <dbReference type="EMBL" id="KAL0310407.1"/>
    </source>
</evidence>
<dbReference type="PANTHER" id="PTHR33240">
    <property type="entry name" value="OS08G0508500 PROTEIN"/>
    <property type="match status" value="1"/>
</dbReference>
<reference evidence="1" key="1">
    <citation type="submission" date="2020-06" db="EMBL/GenBank/DDBJ databases">
        <authorList>
            <person name="Li T."/>
            <person name="Hu X."/>
            <person name="Zhang T."/>
            <person name="Song X."/>
            <person name="Zhang H."/>
            <person name="Dai N."/>
            <person name="Sheng W."/>
            <person name="Hou X."/>
            <person name="Wei L."/>
        </authorList>
    </citation>
    <scope>NUCLEOTIDE SEQUENCE</scope>
    <source>
        <strain evidence="1">KEN8</strain>
        <tissue evidence="1">Leaf</tissue>
    </source>
</reference>
<dbReference type="AlphaFoldDB" id="A0AAW2KUW9"/>
<dbReference type="EMBL" id="JACGWM010000201">
    <property type="protein sequence ID" value="KAL0310407.1"/>
    <property type="molecule type" value="Genomic_DNA"/>
</dbReference>
<dbReference type="PANTHER" id="PTHR33240:SF15">
    <property type="entry name" value="GAG-PRO-LIKE PROTEIN"/>
    <property type="match status" value="1"/>
</dbReference>
<gene>
    <name evidence="1" type="ORF">Scaly_2931000</name>
</gene>
<reference evidence="1" key="2">
    <citation type="journal article" date="2024" name="Plant">
        <title>Genomic evolution and insights into agronomic trait innovations of Sesamum species.</title>
        <authorList>
            <person name="Miao H."/>
            <person name="Wang L."/>
            <person name="Qu L."/>
            <person name="Liu H."/>
            <person name="Sun Y."/>
            <person name="Le M."/>
            <person name="Wang Q."/>
            <person name="Wei S."/>
            <person name="Zheng Y."/>
            <person name="Lin W."/>
            <person name="Duan Y."/>
            <person name="Cao H."/>
            <person name="Xiong S."/>
            <person name="Wang X."/>
            <person name="Wei L."/>
            <person name="Li C."/>
            <person name="Ma Q."/>
            <person name="Ju M."/>
            <person name="Zhao R."/>
            <person name="Li G."/>
            <person name="Mu C."/>
            <person name="Tian Q."/>
            <person name="Mei H."/>
            <person name="Zhang T."/>
            <person name="Gao T."/>
            <person name="Zhang H."/>
        </authorList>
    </citation>
    <scope>NUCLEOTIDE SEQUENCE</scope>
    <source>
        <strain evidence="1">KEN8</strain>
    </source>
</reference>
<sequence length="237" mass="26499">MLEKMIAQIPYARKHLDPWLVEEGLRLPTPPRKKLIRMIGGAEQSGAKASCNDALVITVLLANNKVRRVFIDSGSSADILFGETYDEMQLGNIPLEAVDTSLYKFVGEMVHPRGMISLPLTLGIVPFQKTCLLKFSVVDIPSTYSVILGHPTFNTFQAIISTYHMKIKFSVAGRVGQVQADPLQSRKCYIKDIKKVKKRSLKEIMGEEYQKKRGKDPVLAKSPKRGGIPLLVYNLLE</sequence>
<proteinExistence type="predicted"/>
<dbReference type="Gene3D" id="2.40.70.10">
    <property type="entry name" value="Acid Proteases"/>
    <property type="match status" value="1"/>
</dbReference>
<comment type="caution">
    <text evidence="1">The sequence shown here is derived from an EMBL/GenBank/DDBJ whole genome shotgun (WGS) entry which is preliminary data.</text>
</comment>
<name>A0AAW2KUW9_9LAMI</name>
<dbReference type="InterPro" id="IPR021109">
    <property type="entry name" value="Peptidase_aspartic_dom_sf"/>
</dbReference>
<accession>A0AAW2KUW9</accession>
<protein>
    <submittedName>
        <fullName evidence="1">Uncharacterized protein</fullName>
    </submittedName>
</protein>
<dbReference type="CDD" id="cd00303">
    <property type="entry name" value="retropepsin_like"/>
    <property type="match status" value="1"/>
</dbReference>